<dbReference type="RefSeq" id="XP_008604843.1">
    <property type="nucleotide sequence ID" value="XM_008606621.1"/>
</dbReference>
<accession>T0QSJ7</accession>
<dbReference type="GeneID" id="19941835"/>
<protein>
    <submittedName>
        <fullName evidence="2">Uncharacterized protein</fullName>
    </submittedName>
</protein>
<organism evidence="2 3">
    <name type="scientific">Saprolegnia diclina (strain VS20)</name>
    <dbReference type="NCBI Taxonomy" id="1156394"/>
    <lineage>
        <taxon>Eukaryota</taxon>
        <taxon>Sar</taxon>
        <taxon>Stramenopiles</taxon>
        <taxon>Oomycota</taxon>
        <taxon>Saprolegniomycetes</taxon>
        <taxon>Saprolegniales</taxon>
        <taxon>Saprolegniaceae</taxon>
        <taxon>Saprolegnia</taxon>
    </lineage>
</organism>
<evidence type="ECO:0000313" key="3">
    <source>
        <dbReference type="Proteomes" id="UP000030762"/>
    </source>
</evidence>
<feature type="compositionally biased region" description="Basic and acidic residues" evidence="1">
    <location>
        <begin position="34"/>
        <end position="44"/>
    </location>
</feature>
<feature type="region of interest" description="Disordered" evidence="1">
    <location>
        <begin position="1"/>
        <end position="59"/>
    </location>
</feature>
<dbReference type="InParanoid" id="T0QSJ7"/>
<dbReference type="VEuPathDB" id="FungiDB:SDRG_01108"/>
<dbReference type="AlphaFoldDB" id="T0QSJ7"/>
<dbReference type="eggNOG" id="ENOG502S596">
    <property type="taxonomic scope" value="Eukaryota"/>
</dbReference>
<gene>
    <name evidence="2" type="ORF">SDRG_01108</name>
</gene>
<reference evidence="2 3" key="1">
    <citation type="submission" date="2012-04" db="EMBL/GenBank/DDBJ databases">
        <title>The Genome Sequence of Saprolegnia declina VS20.</title>
        <authorList>
            <consortium name="The Broad Institute Genome Sequencing Platform"/>
            <person name="Russ C."/>
            <person name="Nusbaum C."/>
            <person name="Tyler B."/>
            <person name="van West P."/>
            <person name="Dieguez-Uribeondo J."/>
            <person name="de Bruijn I."/>
            <person name="Tripathy S."/>
            <person name="Jiang R."/>
            <person name="Young S.K."/>
            <person name="Zeng Q."/>
            <person name="Gargeya S."/>
            <person name="Fitzgerald M."/>
            <person name="Haas B."/>
            <person name="Abouelleil A."/>
            <person name="Alvarado L."/>
            <person name="Arachchi H.M."/>
            <person name="Berlin A."/>
            <person name="Chapman S.B."/>
            <person name="Goldberg J."/>
            <person name="Griggs A."/>
            <person name="Gujja S."/>
            <person name="Hansen M."/>
            <person name="Howarth C."/>
            <person name="Imamovic A."/>
            <person name="Larimer J."/>
            <person name="McCowen C."/>
            <person name="Montmayeur A."/>
            <person name="Murphy C."/>
            <person name="Neiman D."/>
            <person name="Pearson M."/>
            <person name="Priest M."/>
            <person name="Roberts A."/>
            <person name="Saif S."/>
            <person name="Shea T."/>
            <person name="Sisk P."/>
            <person name="Sykes S."/>
            <person name="Wortman J."/>
            <person name="Nusbaum C."/>
            <person name="Birren B."/>
        </authorList>
    </citation>
    <scope>NUCLEOTIDE SEQUENCE [LARGE SCALE GENOMIC DNA]</scope>
    <source>
        <strain evidence="2 3">VS20</strain>
    </source>
</reference>
<dbReference type="OMA" id="HNAQNIH"/>
<dbReference type="OrthoDB" id="74570at2759"/>
<evidence type="ECO:0000256" key="1">
    <source>
        <dbReference type="SAM" id="MobiDB-lite"/>
    </source>
</evidence>
<name>T0QSJ7_SAPDV</name>
<dbReference type="Proteomes" id="UP000030762">
    <property type="component" value="Unassembled WGS sequence"/>
</dbReference>
<dbReference type="EMBL" id="JH767134">
    <property type="protein sequence ID" value="EQC41129.1"/>
    <property type="molecule type" value="Genomic_DNA"/>
</dbReference>
<sequence>MVQTPAVDARVEERAAEVRAGFPSPRSSRAVLDSARRQQTERTLLRSPSSPTRQPTRRVLDEKSQLMLEVLQDYGPYSPRKEYSCRSLPKPRSEDFVLRHNAQNIHDFKQAYSKAHGTLNRKPPQFALNCPPTSPYAKRPPSPPHPPAEPIWKQTGPNVWVLTEHGLRSLVGVATPHAAPPRLLPSIAKRPPEASSFKAHAQVGSHIDLSKDTAFASLVRLHHYSPRSTPLPPSTAHARNAAYALSMLARPNTSPDVGGSPGSGGHRPMSSEGRYGFFATSSPPSPSQSPLRSPKKSPTKPEQHCPPIALKHLSLMEVEPSIINFDRVRRGQTYHFPIKIRNFGTKQERFRVRSIALKAGGAECSSVTVEYDREKAKIAPGLSATLLVVATFDRPGAISGVLDIESPSGKCGLAVIGTVES</sequence>
<evidence type="ECO:0000313" key="2">
    <source>
        <dbReference type="EMBL" id="EQC41129.1"/>
    </source>
</evidence>
<proteinExistence type="predicted"/>
<dbReference type="Pfam" id="PF14874">
    <property type="entry name" value="PapD-like"/>
    <property type="match status" value="1"/>
</dbReference>
<feature type="region of interest" description="Disordered" evidence="1">
    <location>
        <begin position="250"/>
        <end position="305"/>
    </location>
</feature>
<keyword evidence="3" id="KW-1185">Reference proteome</keyword>